<keyword evidence="4" id="KW-0862">Zinc</keyword>
<feature type="domain" description="Metallo-beta-lactamase" evidence="8">
    <location>
        <begin position="102"/>
        <end position="288"/>
    </location>
</feature>
<accession>A0A250XP67</accession>
<dbReference type="CDD" id="cd07714">
    <property type="entry name" value="RNaseJ_MBL-fold"/>
    <property type="match status" value="1"/>
</dbReference>
<evidence type="ECO:0000259" key="8">
    <source>
        <dbReference type="SMART" id="SM00849"/>
    </source>
</evidence>
<dbReference type="Proteomes" id="UP000232323">
    <property type="component" value="Unassembled WGS sequence"/>
</dbReference>
<dbReference type="GO" id="GO:0046872">
    <property type="term" value="F:metal ion binding"/>
    <property type="evidence" value="ECO:0007669"/>
    <property type="project" value="UniProtKB-KW"/>
</dbReference>
<name>A0A250XP67_9CHLO</name>
<evidence type="ECO:0000313" key="10">
    <source>
        <dbReference type="Proteomes" id="UP000232323"/>
    </source>
</evidence>
<gene>
    <name evidence="9" type="ORF">CEUSTIGMA_g12011.t1</name>
</gene>
<dbReference type="GO" id="GO:0004527">
    <property type="term" value="F:exonuclease activity"/>
    <property type="evidence" value="ECO:0007669"/>
    <property type="project" value="UniProtKB-KW"/>
</dbReference>
<proteinExistence type="predicted"/>
<dbReference type="Pfam" id="PF12706">
    <property type="entry name" value="Lactamase_B_2"/>
    <property type="match status" value="1"/>
</dbReference>
<dbReference type="Gene3D" id="3.60.15.10">
    <property type="entry name" value="Ribonuclease Z/Hydroxyacylglutathione hydrolase-like"/>
    <property type="match status" value="1"/>
</dbReference>
<dbReference type="STRING" id="1157962.A0A250XP67"/>
<feature type="region of interest" description="Disordered" evidence="7">
    <location>
        <begin position="664"/>
        <end position="777"/>
    </location>
</feature>
<dbReference type="GO" id="GO:0003723">
    <property type="term" value="F:RNA binding"/>
    <property type="evidence" value="ECO:0007669"/>
    <property type="project" value="UniProtKB-KW"/>
</dbReference>
<reference evidence="9 10" key="1">
    <citation type="submission" date="2017-08" db="EMBL/GenBank/DDBJ databases">
        <title>Acidophilic green algal genome provides insights into adaptation to an acidic environment.</title>
        <authorList>
            <person name="Hirooka S."/>
            <person name="Hirose Y."/>
            <person name="Kanesaki Y."/>
            <person name="Higuchi S."/>
            <person name="Fujiwara T."/>
            <person name="Onuma R."/>
            <person name="Era A."/>
            <person name="Ohbayashi R."/>
            <person name="Uzuka A."/>
            <person name="Nozaki H."/>
            <person name="Yoshikawa H."/>
            <person name="Miyagishima S.Y."/>
        </authorList>
    </citation>
    <scope>NUCLEOTIDE SEQUENCE [LARGE SCALE GENOMIC DNA]</scope>
    <source>
        <strain evidence="9 10">NIES-2499</strain>
    </source>
</reference>
<dbReference type="InterPro" id="IPR042173">
    <property type="entry name" value="RNase_J_2"/>
</dbReference>
<evidence type="ECO:0000256" key="2">
    <source>
        <dbReference type="ARBA" id="ARBA00022723"/>
    </source>
</evidence>
<dbReference type="SUPFAM" id="SSF56281">
    <property type="entry name" value="Metallo-hydrolase/oxidoreductase"/>
    <property type="match status" value="1"/>
</dbReference>
<feature type="compositionally biased region" description="Low complexity" evidence="7">
    <location>
        <begin position="694"/>
        <end position="706"/>
    </location>
</feature>
<dbReference type="PANTHER" id="PTHR43694">
    <property type="entry name" value="RIBONUCLEASE J"/>
    <property type="match status" value="1"/>
</dbReference>
<evidence type="ECO:0000256" key="4">
    <source>
        <dbReference type="ARBA" id="ARBA00022833"/>
    </source>
</evidence>
<evidence type="ECO:0000256" key="1">
    <source>
        <dbReference type="ARBA" id="ARBA00022722"/>
    </source>
</evidence>
<keyword evidence="5" id="KW-0269">Exonuclease</keyword>
<dbReference type="PANTHER" id="PTHR43694:SF1">
    <property type="entry name" value="RIBONUCLEASE J"/>
    <property type="match status" value="1"/>
</dbReference>
<protein>
    <recommendedName>
        <fullName evidence="8">Metallo-beta-lactamase domain-containing protein</fullName>
    </recommendedName>
</protein>
<evidence type="ECO:0000313" key="9">
    <source>
        <dbReference type="EMBL" id="GAX84590.1"/>
    </source>
</evidence>
<keyword evidence="1" id="KW-0540">Nuclease</keyword>
<dbReference type="InterPro" id="IPR055132">
    <property type="entry name" value="RNase_J_b_CASP"/>
</dbReference>
<dbReference type="EMBL" id="BEGY01000129">
    <property type="protein sequence ID" value="GAX84590.1"/>
    <property type="molecule type" value="Genomic_DNA"/>
</dbReference>
<keyword evidence="2" id="KW-0479">Metal-binding</keyword>
<organism evidence="9 10">
    <name type="scientific">Chlamydomonas eustigma</name>
    <dbReference type="NCBI Taxonomy" id="1157962"/>
    <lineage>
        <taxon>Eukaryota</taxon>
        <taxon>Viridiplantae</taxon>
        <taxon>Chlorophyta</taxon>
        <taxon>core chlorophytes</taxon>
        <taxon>Chlorophyceae</taxon>
        <taxon>CS clade</taxon>
        <taxon>Chlamydomonadales</taxon>
        <taxon>Chlamydomonadaceae</taxon>
        <taxon>Chlamydomonas</taxon>
    </lineage>
</organism>
<dbReference type="PROSITE" id="PS01292">
    <property type="entry name" value="UPF0036"/>
    <property type="match status" value="1"/>
</dbReference>
<evidence type="ECO:0000256" key="3">
    <source>
        <dbReference type="ARBA" id="ARBA00022801"/>
    </source>
</evidence>
<dbReference type="SMART" id="SM00849">
    <property type="entry name" value="Lactamase_B"/>
    <property type="match status" value="1"/>
</dbReference>
<dbReference type="Pfam" id="PF22505">
    <property type="entry name" value="RNase_J_b_CASP"/>
    <property type="match status" value="1"/>
</dbReference>
<dbReference type="AlphaFoldDB" id="A0A250XP67"/>
<keyword evidence="3" id="KW-0378">Hydrolase</keyword>
<evidence type="ECO:0000256" key="5">
    <source>
        <dbReference type="ARBA" id="ARBA00022839"/>
    </source>
</evidence>
<dbReference type="InterPro" id="IPR011108">
    <property type="entry name" value="RMMBL"/>
</dbReference>
<evidence type="ECO:0000256" key="7">
    <source>
        <dbReference type="SAM" id="MobiDB-lite"/>
    </source>
</evidence>
<evidence type="ECO:0000256" key="6">
    <source>
        <dbReference type="ARBA" id="ARBA00022884"/>
    </source>
</evidence>
<dbReference type="OrthoDB" id="17458at2759"/>
<keyword evidence="10" id="KW-1185">Reference proteome</keyword>
<comment type="caution">
    <text evidence="9">The sequence shown here is derived from an EMBL/GenBank/DDBJ whole genome shotgun (WGS) entry which is preliminary data.</text>
</comment>
<dbReference type="Gene3D" id="3.40.50.10710">
    <property type="entry name" value="Metallo-hydrolase/oxidoreductase"/>
    <property type="match status" value="1"/>
</dbReference>
<dbReference type="InterPro" id="IPR036866">
    <property type="entry name" value="RibonucZ/Hydroxyglut_hydro"/>
</dbReference>
<dbReference type="InterPro" id="IPR001587">
    <property type="entry name" value="RNase_J_CS"/>
</dbReference>
<sequence length="777" mass="85294">MKVCNVISRTAANQESLRPHHQILPTLTSWRASPRIRLQVLCRSGGRGSRKAFKPKEYKVSDGTQHLGSALGELTSRKFPGPPPESGSPLRILPIGGLGEIGMNCMMVGCYDRYIVIDAGLMFPDFQDLGMQKILPDTSFLHQWRDKIEAVVITHGHEDHIGALPWVVPALDPSTPIYASSFVMRLVQRRLTEFSLFNEQRFKTFEMNTPFQAGPFQVEPVRVTHSIPDCCGLILRSDHGTIVHTGDWKIDETPVDGLEFDRTTFEKLSKENVVLMMSDSTNVLSPGRTPSEKIVEQSLIEKVLKYQGKGRVLVTQFASNLHRLHSVKQAADAAGRKICFVGMSLNHYLEAAWKDGRAPIDPKEVIQPNEIDGYDPNKVLIVTTGSQAEPRAALSLAAREASHQLKLMPSDLVLYSAKVIPGNEPRVVRMLNSIAAQGPKVVQGRSDNLHVSGHAYQDELTELLRLVKPQHFLPVHGEYSFLCEHARLAQETAGIRNCSVIKNGTMLGVQQLMSRDTVSTGSAAKVVGEVDLVNFYNDGNKGTGTAQDMALAERTTLAFEGVVVVALDVYRSGGGGNLRCRCRLTTRGMWIDSGKLLEELHKVSDGVVSRLPFDSSLGVVERQVIDAVKKACKTYNSRIPEVICIAHENDPRAAHIPQVAAVKRKSMPSEQFQQRSGYADASQRAAESKASEVSQSQTSTFSTSGSSDGGSTGSSITRRLIEARKMAKSAQSRPKDLGESSSTSGPPSQILPEGVLERRRSMNPREQLSSENDPDYG</sequence>
<dbReference type="InterPro" id="IPR001279">
    <property type="entry name" value="Metallo-B-lactamas"/>
</dbReference>
<keyword evidence="6" id="KW-0694">RNA-binding</keyword>
<dbReference type="Pfam" id="PF07521">
    <property type="entry name" value="RMMBL"/>
    <property type="match status" value="1"/>
</dbReference>